<feature type="transmembrane region" description="Helical" evidence="1">
    <location>
        <begin position="29"/>
        <end position="55"/>
    </location>
</feature>
<evidence type="ECO:0000313" key="2">
    <source>
        <dbReference type="EMBL" id="KAH7948474.1"/>
    </source>
</evidence>
<evidence type="ECO:0008006" key="4">
    <source>
        <dbReference type="Google" id="ProtNLM"/>
    </source>
</evidence>
<keyword evidence="1" id="KW-0472">Membrane</keyword>
<keyword evidence="3" id="KW-1185">Reference proteome</keyword>
<sequence>MINNKAALLGQERQPFCDKFASAHVVNKWVYAFLGHALLIVGGLSGLVLLPALLLSPRLQETFFAFFYKLCQRLWERSFANVRRILLARLDDMVSHSQPLRARSTIRVLEVGAAYGPNLQFVRRPVEYWKLEPNTQFDALFLKNVAANPKVFAFFYFFP</sequence>
<proteinExistence type="predicted"/>
<organism evidence="2 3">
    <name type="scientific">Rhipicephalus sanguineus</name>
    <name type="common">Brown dog tick</name>
    <name type="synonym">Ixodes sanguineus</name>
    <dbReference type="NCBI Taxonomy" id="34632"/>
    <lineage>
        <taxon>Eukaryota</taxon>
        <taxon>Metazoa</taxon>
        <taxon>Ecdysozoa</taxon>
        <taxon>Arthropoda</taxon>
        <taxon>Chelicerata</taxon>
        <taxon>Arachnida</taxon>
        <taxon>Acari</taxon>
        <taxon>Parasitiformes</taxon>
        <taxon>Ixodida</taxon>
        <taxon>Ixodoidea</taxon>
        <taxon>Ixodidae</taxon>
        <taxon>Rhipicephalinae</taxon>
        <taxon>Rhipicephalus</taxon>
        <taxon>Rhipicephalus</taxon>
    </lineage>
</organism>
<dbReference type="PANTHER" id="PTHR45036">
    <property type="entry name" value="METHYLTRANSFERASE LIKE 7B"/>
    <property type="match status" value="1"/>
</dbReference>
<comment type="caution">
    <text evidence="2">The sequence shown here is derived from an EMBL/GenBank/DDBJ whole genome shotgun (WGS) entry which is preliminary data.</text>
</comment>
<evidence type="ECO:0000256" key="1">
    <source>
        <dbReference type="SAM" id="Phobius"/>
    </source>
</evidence>
<dbReference type="EMBL" id="JABSTV010001252">
    <property type="protein sequence ID" value="KAH7948474.1"/>
    <property type="molecule type" value="Genomic_DNA"/>
</dbReference>
<dbReference type="AlphaFoldDB" id="A0A9D4PPE3"/>
<keyword evidence="1" id="KW-1133">Transmembrane helix</keyword>
<dbReference type="Proteomes" id="UP000821837">
    <property type="component" value="Chromosome 6"/>
</dbReference>
<evidence type="ECO:0000313" key="3">
    <source>
        <dbReference type="Proteomes" id="UP000821837"/>
    </source>
</evidence>
<dbReference type="InterPro" id="IPR052356">
    <property type="entry name" value="Thiol_S-MT"/>
</dbReference>
<dbReference type="VEuPathDB" id="VectorBase:RSAN_057847"/>
<reference evidence="2" key="2">
    <citation type="submission" date="2021-09" db="EMBL/GenBank/DDBJ databases">
        <authorList>
            <person name="Jia N."/>
            <person name="Wang J."/>
            <person name="Shi W."/>
            <person name="Du L."/>
            <person name="Sun Y."/>
            <person name="Zhan W."/>
            <person name="Jiang J."/>
            <person name="Wang Q."/>
            <person name="Zhang B."/>
            <person name="Ji P."/>
            <person name="Sakyi L.B."/>
            <person name="Cui X."/>
            <person name="Yuan T."/>
            <person name="Jiang B."/>
            <person name="Yang W."/>
            <person name="Lam T.T.-Y."/>
            <person name="Chang Q."/>
            <person name="Ding S."/>
            <person name="Wang X."/>
            <person name="Zhu J."/>
            <person name="Ruan X."/>
            <person name="Zhao L."/>
            <person name="Wei J."/>
            <person name="Que T."/>
            <person name="Du C."/>
            <person name="Cheng J."/>
            <person name="Dai P."/>
            <person name="Han X."/>
            <person name="Huang E."/>
            <person name="Gao Y."/>
            <person name="Liu J."/>
            <person name="Shao H."/>
            <person name="Ye R."/>
            <person name="Li L."/>
            <person name="Wei W."/>
            <person name="Wang X."/>
            <person name="Wang C."/>
            <person name="Huo Q."/>
            <person name="Li W."/>
            <person name="Guo W."/>
            <person name="Chen H."/>
            <person name="Chen S."/>
            <person name="Zhou L."/>
            <person name="Zhou L."/>
            <person name="Ni X."/>
            <person name="Tian J."/>
            <person name="Zhou Y."/>
            <person name="Sheng Y."/>
            <person name="Liu T."/>
            <person name="Pan Y."/>
            <person name="Xia L."/>
            <person name="Li J."/>
            <person name="Zhao F."/>
            <person name="Cao W."/>
        </authorList>
    </citation>
    <scope>NUCLEOTIDE SEQUENCE</scope>
    <source>
        <strain evidence="2">Rsan-2018</strain>
        <tissue evidence="2">Larvae</tissue>
    </source>
</reference>
<reference evidence="2" key="1">
    <citation type="journal article" date="2020" name="Cell">
        <title>Large-Scale Comparative Analyses of Tick Genomes Elucidate Their Genetic Diversity and Vector Capacities.</title>
        <authorList>
            <consortium name="Tick Genome and Microbiome Consortium (TIGMIC)"/>
            <person name="Jia N."/>
            <person name="Wang J."/>
            <person name="Shi W."/>
            <person name="Du L."/>
            <person name="Sun Y."/>
            <person name="Zhan W."/>
            <person name="Jiang J.F."/>
            <person name="Wang Q."/>
            <person name="Zhang B."/>
            <person name="Ji P."/>
            <person name="Bell-Sakyi L."/>
            <person name="Cui X.M."/>
            <person name="Yuan T.T."/>
            <person name="Jiang B.G."/>
            <person name="Yang W.F."/>
            <person name="Lam T.T."/>
            <person name="Chang Q.C."/>
            <person name="Ding S.J."/>
            <person name="Wang X.J."/>
            <person name="Zhu J.G."/>
            <person name="Ruan X.D."/>
            <person name="Zhao L."/>
            <person name="Wei J.T."/>
            <person name="Ye R.Z."/>
            <person name="Que T.C."/>
            <person name="Du C.H."/>
            <person name="Zhou Y.H."/>
            <person name="Cheng J.X."/>
            <person name="Dai P.F."/>
            <person name="Guo W.B."/>
            <person name="Han X.H."/>
            <person name="Huang E.J."/>
            <person name="Li L.F."/>
            <person name="Wei W."/>
            <person name="Gao Y.C."/>
            <person name="Liu J.Z."/>
            <person name="Shao H.Z."/>
            <person name="Wang X."/>
            <person name="Wang C.C."/>
            <person name="Yang T.C."/>
            <person name="Huo Q.B."/>
            <person name="Li W."/>
            <person name="Chen H.Y."/>
            <person name="Chen S.E."/>
            <person name="Zhou L.G."/>
            <person name="Ni X.B."/>
            <person name="Tian J.H."/>
            <person name="Sheng Y."/>
            <person name="Liu T."/>
            <person name="Pan Y.S."/>
            <person name="Xia L.Y."/>
            <person name="Li J."/>
            <person name="Zhao F."/>
            <person name="Cao W.C."/>
        </authorList>
    </citation>
    <scope>NUCLEOTIDE SEQUENCE</scope>
    <source>
        <strain evidence="2">Rsan-2018</strain>
    </source>
</reference>
<protein>
    <recommendedName>
        <fullName evidence="4">Methyltransferase</fullName>
    </recommendedName>
</protein>
<dbReference type="PANTHER" id="PTHR45036:SF1">
    <property type="entry name" value="METHYLTRANSFERASE LIKE 7A"/>
    <property type="match status" value="1"/>
</dbReference>
<accession>A0A9D4PPE3</accession>
<keyword evidence="1" id="KW-0812">Transmembrane</keyword>
<name>A0A9D4PPE3_RHISA</name>
<dbReference type="GO" id="GO:0008168">
    <property type="term" value="F:methyltransferase activity"/>
    <property type="evidence" value="ECO:0007669"/>
    <property type="project" value="TreeGrafter"/>
</dbReference>
<gene>
    <name evidence="2" type="ORF">HPB52_022984</name>
</gene>